<evidence type="ECO:0000313" key="4">
    <source>
        <dbReference type="Proteomes" id="UP000220629"/>
    </source>
</evidence>
<gene>
    <name evidence="2" type="ORF">CRM94_22820</name>
    <name evidence="1" type="ORF">DM48_5138</name>
</gene>
<organism evidence="2 4">
    <name type="scientific">Burkholderia gladioli</name>
    <name type="common">Pseudomonas marginata</name>
    <name type="synonym">Phytomonas marginata</name>
    <dbReference type="NCBI Taxonomy" id="28095"/>
    <lineage>
        <taxon>Bacteria</taxon>
        <taxon>Pseudomonadati</taxon>
        <taxon>Pseudomonadota</taxon>
        <taxon>Betaproteobacteria</taxon>
        <taxon>Burkholderiales</taxon>
        <taxon>Burkholderiaceae</taxon>
        <taxon>Burkholderia</taxon>
    </lineage>
</organism>
<evidence type="ECO:0000313" key="1">
    <source>
        <dbReference type="EMBL" id="KGC17623.1"/>
    </source>
</evidence>
<dbReference type="Proteomes" id="UP000220629">
    <property type="component" value="Unassembled WGS sequence"/>
</dbReference>
<evidence type="ECO:0000313" key="2">
    <source>
        <dbReference type="EMBL" id="PEH37379.1"/>
    </source>
</evidence>
<sequence length="68" mass="7779">MSNVIDWSKYGRAPAPSRARPDITLEYHGDGARTWCTATFPIEQFETVKSMVDRQIEFWKQGENDAAT</sequence>
<dbReference type="EMBL" id="PDDY01000004">
    <property type="protein sequence ID" value="PEH37379.1"/>
    <property type="molecule type" value="Genomic_DNA"/>
</dbReference>
<reference evidence="1 3" key="1">
    <citation type="submission" date="2014-04" db="EMBL/GenBank/DDBJ databases">
        <authorList>
            <person name="Bishop-Lilly K.A."/>
            <person name="Broomall S.M."/>
            <person name="Chain P.S."/>
            <person name="Chertkov O."/>
            <person name="Coyne S.R."/>
            <person name="Daligault H.E."/>
            <person name="Davenport K.W."/>
            <person name="Erkkila T."/>
            <person name="Frey K.G."/>
            <person name="Gibbons H.S."/>
            <person name="Gu W."/>
            <person name="Jaissle J."/>
            <person name="Johnson S.L."/>
            <person name="Koroleva G.I."/>
            <person name="Ladner J.T."/>
            <person name="Lo C.-C."/>
            <person name="Minogue T.D."/>
            <person name="Munk C."/>
            <person name="Palacios G.F."/>
            <person name="Redden C.L."/>
            <person name="Rosenzweig C.N."/>
            <person name="Scholz M.B."/>
            <person name="Teshima H."/>
            <person name="Xu Y."/>
        </authorList>
    </citation>
    <scope>NUCLEOTIDE SEQUENCE [LARGE SCALE GENOMIC DNA]</scope>
    <source>
        <strain evidence="1">Gladioli</strain>
        <strain evidence="3">gladioli</strain>
    </source>
</reference>
<reference evidence="2" key="2">
    <citation type="submission" date="2017-09" db="EMBL/GenBank/DDBJ databases">
        <title>FDA dAtabase for Regulatory Grade micrObial Sequences (FDA-ARGOS): Supporting development and validation of Infectious Disease Dx tests.</title>
        <authorList>
            <person name="Minogue T."/>
            <person name="Wolcott M."/>
            <person name="Wasieloski L."/>
            <person name="Aguilar W."/>
            <person name="Moore D."/>
            <person name="Tallon L.J."/>
            <person name="Sadzewicz L."/>
            <person name="Ott S."/>
            <person name="Zhao X."/>
            <person name="Nagaraj S."/>
            <person name="Vavikolanu K."/>
            <person name="Aluvathingal J."/>
            <person name="Nadendla S."/>
            <person name="Sichtig H."/>
        </authorList>
    </citation>
    <scope>NUCLEOTIDE SEQUENCE</scope>
    <source>
        <strain evidence="2">FDAARGOS_390</strain>
    </source>
</reference>
<dbReference type="AlphaFoldDB" id="A0A095FJU1"/>
<evidence type="ECO:0000313" key="3">
    <source>
        <dbReference type="Proteomes" id="UP000029590"/>
    </source>
</evidence>
<dbReference type="RefSeq" id="WP_036049719.1">
    <property type="nucleotide sequence ID" value="NZ_CADEVY010000003.1"/>
</dbReference>
<dbReference type="KEGG" id="bgo:BM43_506"/>
<protein>
    <submittedName>
        <fullName evidence="2">Uncharacterized protein</fullName>
    </submittedName>
</protein>
<dbReference type="Proteomes" id="UP000029590">
    <property type="component" value="Unassembled WGS sequence"/>
</dbReference>
<comment type="caution">
    <text evidence="2">The sequence shown here is derived from an EMBL/GenBank/DDBJ whole genome shotgun (WGS) entry which is preliminary data.</text>
</comment>
<dbReference type="EMBL" id="JPGG01000015">
    <property type="protein sequence ID" value="KGC17623.1"/>
    <property type="molecule type" value="Genomic_DNA"/>
</dbReference>
<proteinExistence type="predicted"/>
<reference evidence="4" key="3">
    <citation type="submission" date="2017-09" db="EMBL/GenBank/DDBJ databases">
        <title>FDA dAtabase for Regulatory Grade micrObial Sequences (FDA-ARGOS): Supporting development and validation of Infectious Disease Dx tests.</title>
        <authorList>
            <person name="Minogue T."/>
            <person name="Wolcott M."/>
            <person name="Wasieloski L."/>
            <person name="Aguilar W."/>
            <person name="Moore D."/>
            <person name="Tallon L."/>
            <person name="Sadzewicz L."/>
            <person name="Ott S."/>
            <person name="Zhao X."/>
            <person name="Nagaraj S."/>
            <person name="Vavikolanu K."/>
            <person name="Aluvathingal J."/>
            <person name="Nadendla S."/>
            <person name="Sichtig H."/>
        </authorList>
    </citation>
    <scope>NUCLEOTIDE SEQUENCE [LARGE SCALE GENOMIC DNA]</scope>
    <source>
        <strain evidence="4">FDAARGOS_390</strain>
    </source>
</reference>
<name>A0A095FJU1_BURGA</name>
<accession>A0A095FJU1</accession>